<dbReference type="NCBIfam" id="TIGR00229">
    <property type="entry name" value="sensory_box"/>
    <property type="match status" value="1"/>
</dbReference>
<dbReference type="KEGG" id="sgj:IAG43_01785"/>
<dbReference type="InterPro" id="IPR003018">
    <property type="entry name" value="GAF"/>
</dbReference>
<dbReference type="SUPFAM" id="SSF55785">
    <property type="entry name" value="PYP-like sensor domain (PAS domain)"/>
    <property type="match status" value="1"/>
</dbReference>
<dbReference type="EMBL" id="CP060825">
    <property type="protein sequence ID" value="QNP61779.1"/>
    <property type="molecule type" value="Genomic_DNA"/>
</dbReference>
<dbReference type="InterPro" id="IPR052016">
    <property type="entry name" value="Bact_Sigma-Reg"/>
</dbReference>
<sequence length="698" mass="74292">MDEEMSGRPGRDEDGRTDLARLILDQLPVAVAYFDRSARLVRANPAALDAVGKRLDELVGLRPGEVAPGVMLSGAEGLEAAIEQAMRSGETRTYETRLRIGGARERVLTAVLSPVTGPRGEVLGCSVATLDTTEQHRARERLTVLDQASMRIGSRLDVITTAVELAEMATESLADFVAVDLLAPVLAGDEPRAPAPGSTIVFHRAAQHSVLDGAPESVVPVGTSHTFDRESAVGRALVRGEATRHAVDEESLRLWDVIDPDRARSIREYRVHSTMVAPLAARGITLGMATFLRHRTPEPFDDDDLLLAGELAARAAVAVDNARRYTREHATALALQRSLLPRRTARQQAVEVASRYLPNTTGAGIGGDWFDVIALSGARVALVVGDVVGHGVQASATMGRLRTAVRTLADVDLAPDELLTQLDDLVIKLDREEAVDPGGSSVAGATCLYAVYDPVSGSCSMARAGHPEPVLVRPDGTASHVTLPAGPPLGVGGLPFEATEFEVPERSILALYTDGLIETPGRDIDAALGVLRETLARPSGSLEDTCDAVMAALLPERPDDDIALLLARAGRLGAGHHASWELPADPSVVATARRHVAAQLEEWGLDDAVFTTELVVSELVTNAIRYGGAPIRLRLIRDTALICEVSDGSSTAPHLRRARIFDEGGRGLLLVASLTECWGTRYGPTGKTIWAEQALPGT</sequence>
<dbReference type="SUPFAM" id="SSF81606">
    <property type="entry name" value="PP2C-like"/>
    <property type="match status" value="1"/>
</dbReference>
<dbReference type="CDD" id="cd16936">
    <property type="entry name" value="HATPase_RsbW-like"/>
    <property type="match status" value="1"/>
</dbReference>
<dbReference type="InterPro" id="IPR000014">
    <property type="entry name" value="PAS"/>
</dbReference>
<evidence type="ECO:0000259" key="2">
    <source>
        <dbReference type="PROSITE" id="PS50112"/>
    </source>
</evidence>
<dbReference type="PROSITE" id="PS50112">
    <property type="entry name" value="PAS"/>
    <property type="match status" value="1"/>
</dbReference>
<dbReference type="Gene3D" id="3.30.450.20">
    <property type="entry name" value="PAS domain"/>
    <property type="match status" value="1"/>
</dbReference>
<evidence type="ECO:0000313" key="3">
    <source>
        <dbReference type="EMBL" id="QNP61779.1"/>
    </source>
</evidence>
<protein>
    <submittedName>
        <fullName evidence="3">SpoIIE family protein phosphatase</fullName>
    </submittedName>
</protein>
<evidence type="ECO:0000256" key="1">
    <source>
        <dbReference type="ARBA" id="ARBA00022801"/>
    </source>
</evidence>
<dbReference type="PANTHER" id="PTHR43156">
    <property type="entry name" value="STAGE II SPORULATION PROTEIN E-RELATED"/>
    <property type="match status" value="1"/>
</dbReference>
<dbReference type="PANTHER" id="PTHR43156:SF2">
    <property type="entry name" value="STAGE II SPORULATION PROTEIN E"/>
    <property type="match status" value="1"/>
</dbReference>
<dbReference type="SMART" id="SM00065">
    <property type="entry name" value="GAF"/>
    <property type="match status" value="1"/>
</dbReference>
<dbReference type="InterPro" id="IPR013656">
    <property type="entry name" value="PAS_4"/>
</dbReference>
<keyword evidence="1" id="KW-0378">Hydrolase</keyword>
<dbReference type="Pfam" id="PF01590">
    <property type="entry name" value="GAF"/>
    <property type="match status" value="1"/>
</dbReference>
<dbReference type="GO" id="GO:0016791">
    <property type="term" value="F:phosphatase activity"/>
    <property type="evidence" value="ECO:0007669"/>
    <property type="project" value="TreeGrafter"/>
</dbReference>
<proteinExistence type="predicted"/>
<dbReference type="Pfam" id="PF07228">
    <property type="entry name" value="SpoIIE"/>
    <property type="match status" value="1"/>
</dbReference>
<dbReference type="FunFam" id="3.60.40.10:FF:000031">
    <property type="entry name" value="PAS sensor protein"/>
    <property type="match status" value="1"/>
</dbReference>
<dbReference type="InterPro" id="IPR036457">
    <property type="entry name" value="PPM-type-like_dom_sf"/>
</dbReference>
<dbReference type="FunFam" id="3.30.450.40:FF:000035">
    <property type="entry name" value="PAS sensor protein"/>
    <property type="match status" value="1"/>
</dbReference>
<dbReference type="SMART" id="SM00331">
    <property type="entry name" value="PP2C_SIG"/>
    <property type="match status" value="1"/>
</dbReference>
<dbReference type="Gene3D" id="3.30.450.40">
    <property type="match status" value="1"/>
</dbReference>
<dbReference type="InterPro" id="IPR029016">
    <property type="entry name" value="GAF-like_dom_sf"/>
</dbReference>
<keyword evidence="4" id="KW-1185">Reference proteome</keyword>
<accession>A0A7H0HML3</accession>
<dbReference type="FunFam" id="3.30.565.10:FF:000028">
    <property type="entry name" value="PAS sensor protein"/>
    <property type="match status" value="1"/>
</dbReference>
<dbReference type="SUPFAM" id="SSF55874">
    <property type="entry name" value="ATPase domain of HSP90 chaperone/DNA topoisomerase II/histidine kinase"/>
    <property type="match status" value="1"/>
</dbReference>
<dbReference type="InterPro" id="IPR001932">
    <property type="entry name" value="PPM-type_phosphatase-like_dom"/>
</dbReference>
<feature type="domain" description="PAS" evidence="2">
    <location>
        <begin position="16"/>
        <end position="89"/>
    </location>
</feature>
<reference evidence="3 4" key="1">
    <citation type="submission" date="2020-08" db="EMBL/GenBank/DDBJ databases">
        <title>A novel species.</title>
        <authorList>
            <person name="Gao J."/>
        </authorList>
    </citation>
    <scope>NUCLEOTIDE SEQUENCE [LARGE SCALE GENOMIC DNA]</scope>
    <source>
        <strain evidence="3 4">CRPJ-33</strain>
    </source>
</reference>
<gene>
    <name evidence="3" type="ORF">IAG43_01785</name>
</gene>
<dbReference type="InterPro" id="IPR035965">
    <property type="entry name" value="PAS-like_dom_sf"/>
</dbReference>
<dbReference type="RefSeq" id="WP_187738983.1">
    <property type="nucleotide sequence ID" value="NZ_CP060825.1"/>
</dbReference>
<dbReference type="SUPFAM" id="SSF55781">
    <property type="entry name" value="GAF domain-like"/>
    <property type="match status" value="1"/>
</dbReference>
<dbReference type="Pfam" id="PF13581">
    <property type="entry name" value="HATPase_c_2"/>
    <property type="match status" value="1"/>
</dbReference>
<dbReference type="Proteomes" id="UP000516230">
    <property type="component" value="Chromosome"/>
</dbReference>
<evidence type="ECO:0000313" key="4">
    <source>
        <dbReference type="Proteomes" id="UP000516230"/>
    </source>
</evidence>
<dbReference type="InterPro" id="IPR003594">
    <property type="entry name" value="HATPase_dom"/>
</dbReference>
<dbReference type="Gene3D" id="3.30.565.10">
    <property type="entry name" value="Histidine kinase-like ATPase, C-terminal domain"/>
    <property type="match status" value="1"/>
</dbReference>
<dbReference type="Gene3D" id="3.60.40.10">
    <property type="entry name" value="PPM-type phosphatase domain"/>
    <property type="match status" value="1"/>
</dbReference>
<dbReference type="CDD" id="cd00130">
    <property type="entry name" value="PAS"/>
    <property type="match status" value="1"/>
</dbReference>
<dbReference type="AlphaFoldDB" id="A0A7H0HML3"/>
<dbReference type="InterPro" id="IPR036890">
    <property type="entry name" value="HATPase_C_sf"/>
</dbReference>
<organism evidence="3 4">
    <name type="scientific">Streptomyces genisteinicus</name>
    <dbReference type="NCBI Taxonomy" id="2768068"/>
    <lineage>
        <taxon>Bacteria</taxon>
        <taxon>Bacillati</taxon>
        <taxon>Actinomycetota</taxon>
        <taxon>Actinomycetes</taxon>
        <taxon>Kitasatosporales</taxon>
        <taxon>Streptomycetaceae</taxon>
        <taxon>Streptomyces</taxon>
    </lineage>
</organism>
<dbReference type="Pfam" id="PF08448">
    <property type="entry name" value="PAS_4"/>
    <property type="match status" value="1"/>
</dbReference>
<name>A0A7H0HML3_9ACTN</name>